<protein>
    <submittedName>
        <fullName evidence="2">Uncharacterized protein</fullName>
    </submittedName>
</protein>
<dbReference type="EMBL" id="BMGY01000054">
    <property type="protein sequence ID" value="GGH90458.1"/>
    <property type="molecule type" value="Genomic_DNA"/>
</dbReference>
<proteinExistence type="predicted"/>
<dbReference type="Proteomes" id="UP000637774">
    <property type="component" value="Unassembled WGS sequence"/>
</dbReference>
<evidence type="ECO:0000256" key="1">
    <source>
        <dbReference type="SAM" id="Phobius"/>
    </source>
</evidence>
<comment type="caution">
    <text evidence="2">The sequence shown here is derived from an EMBL/GenBank/DDBJ whole genome shotgun (WGS) entry which is preliminary data.</text>
</comment>
<evidence type="ECO:0000313" key="2">
    <source>
        <dbReference type="EMBL" id="GGH90458.1"/>
    </source>
</evidence>
<keyword evidence="1" id="KW-1133">Transmembrane helix</keyword>
<name>A0ABQ2AGS7_9BACT</name>
<gene>
    <name evidence="2" type="ORF">GCM10011495_36370</name>
</gene>
<reference evidence="3" key="1">
    <citation type="journal article" date="2019" name="Int. J. Syst. Evol. Microbiol.">
        <title>The Global Catalogue of Microorganisms (GCM) 10K type strain sequencing project: providing services to taxonomists for standard genome sequencing and annotation.</title>
        <authorList>
            <consortium name="The Broad Institute Genomics Platform"/>
            <consortium name="The Broad Institute Genome Sequencing Center for Infectious Disease"/>
            <person name="Wu L."/>
            <person name="Ma J."/>
        </authorList>
    </citation>
    <scope>NUCLEOTIDE SEQUENCE [LARGE SCALE GENOMIC DNA]</scope>
    <source>
        <strain evidence="3">CGMCC 1.14966</strain>
    </source>
</reference>
<organism evidence="2 3">
    <name type="scientific">Hymenobacter frigidus</name>
    <dbReference type="NCBI Taxonomy" id="1524095"/>
    <lineage>
        <taxon>Bacteria</taxon>
        <taxon>Pseudomonadati</taxon>
        <taxon>Bacteroidota</taxon>
        <taxon>Cytophagia</taxon>
        <taxon>Cytophagales</taxon>
        <taxon>Hymenobacteraceae</taxon>
        <taxon>Hymenobacter</taxon>
    </lineage>
</organism>
<evidence type="ECO:0000313" key="3">
    <source>
        <dbReference type="Proteomes" id="UP000637774"/>
    </source>
</evidence>
<keyword evidence="1" id="KW-0812">Transmembrane</keyword>
<accession>A0ABQ2AGS7</accession>
<sequence length="182" mass="20663">MHVGRKLFRTTPEETAQILSTPGFDAMSGTERCGVIMDVVKTFSSLEEDSADATTSKTNARKNTTQKSFRTKKEGSFLEIALTPCHYTYGRKLRGLTGYAFYDILTTQPLRRKDLTGFSQCSILLNAALVFTPVWPAIGWLPLSEDRSWISYSWTAHSTFNQDEWDKGIRNTEETEFFLVTH</sequence>
<keyword evidence="1" id="KW-0472">Membrane</keyword>
<feature type="transmembrane region" description="Helical" evidence="1">
    <location>
        <begin position="121"/>
        <end position="143"/>
    </location>
</feature>
<keyword evidence="3" id="KW-1185">Reference proteome</keyword>